<evidence type="ECO:0000256" key="4">
    <source>
        <dbReference type="ARBA" id="ARBA00022801"/>
    </source>
</evidence>
<dbReference type="Gene3D" id="2.40.290.10">
    <property type="match status" value="1"/>
</dbReference>
<dbReference type="Gene3D" id="3.40.50.410">
    <property type="entry name" value="von Willebrand factor, type A domain"/>
    <property type="match status" value="1"/>
</dbReference>
<reference evidence="15" key="1">
    <citation type="submission" date="2013-04" db="EMBL/GenBank/DDBJ databases">
        <title>The Genome Sequence of Fonticula alba ATCC 38817.</title>
        <authorList>
            <consortium name="The Broad Institute Genomics Platform"/>
            <person name="Russ C."/>
            <person name="Cuomo C."/>
            <person name="Burger G."/>
            <person name="Gray M.W."/>
            <person name="Holland P.W.H."/>
            <person name="King N."/>
            <person name="Lang F.B.F."/>
            <person name="Roger A.J."/>
            <person name="Ruiz-Trillo I."/>
            <person name="Brown M."/>
            <person name="Walker B."/>
            <person name="Young S."/>
            <person name="Zeng Q."/>
            <person name="Gargeya S."/>
            <person name="Fitzgerald M."/>
            <person name="Haas B."/>
            <person name="Abouelleil A."/>
            <person name="Allen A.W."/>
            <person name="Alvarado L."/>
            <person name="Arachchi H.M."/>
            <person name="Berlin A.M."/>
            <person name="Chapman S.B."/>
            <person name="Gainer-Dewar J."/>
            <person name="Goldberg J."/>
            <person name="Griggs A."/>
            <person name="Gujja S."/>
            <person name="Hansen M."/>
            <person name="Howarth C."/>
            <person name="Imamovic A."/>
            <person name="Ireland A."/>
            <person name="Larimer J."/>
            <person name="McCowan C."/>
            <person name="Murphy C."/>
            <person name="Pearson M."/>
            <person name="Poon T.W."/>
            <person name="Priest M."/>
            <person name="Roberts A."/>
            <person name="Saif S."/>
            <person name="Shea T."/>
            <person name="Sisk P."/>
            <person name="Sykes S."/>
            <person name="Wortman J."/>
            <person name="Nusbaum C."/>
            <person name="Birren B."/>
        </authorList>
    </citation>
    <scope>NUCLEOTIDE SEQUENCE [LARGE SCALE GENOMIC DNA]</scope>
    <source>
        <strain evidence="15">ATCC 38817</strain>
    </source>
</reference>
<dbReference type="PANTHER" id="PTHR12604:SF2">
    <property type="entry name" value="X-RAY REPAIR CROSS-COMPLEMENTING PROTEIN 6"/>
    <property type="match status" value="1"/>
</dbReference>
<keyword evidence="10" id="KW-0539">Nucleus</keyword>
<dbReference type="SUPFAM" id="SSF100939">
    <property type="entry name" value="SPOC domain-like"/>
    <property type="match status" value="1"/>
</dbReference>
<dbReference type="Pfam" id="PF02735">
    <property type="entry name" value="Ku"/>
    <property type="match status" value="1"/>
</dbReference>
<dbReference type="InterPro" id="IPR005160">
    <property type="entry name" value="Ku_C"/>
</dbReference>
<protein>
    <recommendedName>
        <fullName evidence="17">Ku domain-containing protein</fullName>
    </recommendedName>
</protein>
<gene>
    <name evidence="15" type="ORF">H696_02914</name>
</gene>
<dbReference type="Gene3D" id="1.10.720.30">
    <property type="entry name" value="SAP domain"/>
    <property type="match status" value="1"/>
</dbReference>
<dbReference type="InterPro" id="IPR036465">
    <property type="entry name" value="vWFA_dom_sf"/>
</dbReference>
<feature type="domain" description="Ku70/Ku80 N-terminal alpha/beta" evidence="14">
    <location>
        <begin position="260"/>
        <end position="349"/>
    </location>
</feature>
<evidence type="ECO:0000256" key="11">
    <source>
        <dbReference type="SAM" id="MobiDB-lite"/>
    </source>
</evidence>
<dbReference type="Proteomes" id="UP000030693">
    <property type="component" value="Unassembled WGS sequence"/>
</dbReference>
<organism evidence="15">
    <name type="scientific">Fonticula alba</name>
    <name type="common">Slime mold</name>
    <dbReference type="NCBI Taxonomy" id="691883"/>
    <lineage>
        <taxon>Eukaryota</taxon>
        <taxon>Rotosphaerida</taxon>
        <taxon>Fonticulaceae</taxon>
        <taxon>Fonticula</taxon>
    </lineage>
</organism>
<keyword evidence="8" id="KW-0233">DNA recombination</keyword>
<dbReference type="GO" id="GO:0006303">
    <property type="term" value="P:double-strand break repair via nonhomologous end joining"/>
    <property type="evidence" value="ECO:0007669"/>
    <property type="project" value="InterPro"/>
</dbReference>
<feature type="region of interest" description="Disordered" evidence="11">
    <location>
        <begin position="724"/>
        <end position="744"/>
    </location>
</feature>
<evidence type="ECO:0000259" key="13">
    <source>
        <dbReference type="Pfam" id="PF03730"/>
    </source>
</evidence>
<accession>A0A058Z8F1</accession>
<dbReference type="Gene3D" id="1.10.1600.10">
    <property type="match status" value="1"/>
</dbReference>
<keyword evidence="4" id="KW-0378">Hydrolase</keyword>
<dbReference type="GO" id="GO:0000723">
    <property type="term" value="P:telomere maintenance"/>
    <property type="evidence" value="ECO:0007669"/>
    <property type="project" value="TreeGrafter"/>
</dbReference>
<dbReference type="GO" id="GO:0003690">
    <property type="term" value="F:double-stranded DNA binding"/>
    <property type="evidence" value="ECO:0007669"/>
    <property type="project" value="TreeGrafter"/>
</dbReference>
<keyword evidence="3" id="KW-0227">DNA damage</keyword>
<dbReference type="InterPro" id="IPR016194">
    <property type="entry name" value="SPOC-like_C_dom_sf"/>
</dbReference>
<proteinExistence type="predicted"/>
<dbReference type="EMBL" id="KB932204">
    <property type="protein sequence ID" value="KCV70569.1"/>
    <property type="molecule type" value="Genomic_DNA"/>
</dbReference>
<evidence type="ECO:0008006" key="17">
    <source>
        <dbReference type="Google" id="ProtNLM"/>
    </source>
</evidence>
<evidence type="ECO:0000259" key="14">
    <source>
        <dbReference type="Pfam" id="PF03731"/>
    </source>
</evidence>
<dbReference type="eggNOG" id="KOG2327">
    <property type="taxonomic scope" value="Eukaryota"/>
</dbReference>
<evidence type="ECO:0000259" key="12">
    <source>
        <dbReference type="Pfam" id="PF02735"/>
    </source>
</evidence>
<dbReference type="InterPro" id="IPR036361">
    <property type="entry name" value="SAP_dom_sf"/>
</dbReference>
<evidence type="ECO:0000313" key="16">
    <source>
        <dbReference type="Proteomes" id="UP000030693"/>
    </source>
</evidence>
<dbReference type="SUPFAM" id="SSF53300">
    <property type="entry name" value="vWA-like"/>
    <property type="match status" value="1"/>
</dbReference>
<sequence>MDGFWADPPVGDEGDFDADWDFAVPAQVDVAAIQTSDATAPSRASFYSVLRVENVATSFQTGDADDDADELPGEGRSASELNRADATIFAVDCGPTMRMGTPAGAHNALLCALWVIRDSISSAPNDLAGVLLFNTQAPEGARSSEDVGADSGAAVLLDLDVADVTRIRRLESLLTDEGAERPAKLPAPGDALSSPARLAGDSLLAQSGSSMLGGAFLSLLQASTAGSGCAPGTGARSRFEQEFPPLTEAGQGSQPGCMPLARVLDACGRLFSRASATRRLGRQRVLLFTNDPRPHAPVGDRAQEARLDREAAIRAADLAQLGIALELMPLDPPGGEAFDFGAFYGTFLEAPVGPEPGAPGMVSVPERIERMLVAIRQRQGRKGFSPPLPLVLSPSVCISVQLYPLLTPGRKPTYEYVDMRTNEPVVNQSRYHITNPDTGVREVVAARDAQRTLVVGSDETDPGSRLLIPGPGITQYVDRPLRSVLLAHYAGHARGPAKASAPAGIQAPLVGSGQLGTGLALLGFRPLAEVDMSLLYRATQFLTGCEADVAGSDAVLAALLRRTAARGLAAVVLYSTRTAPPALALLIPAPPGGLPADRCGFYFASLPYLEDVRPVQAVAPVPEEEAVASAVATVADSLIQGTFSIDDFPNPANTLLYSTLHALALGQTSVEVTHDSTRPALEAIEQLAGPALRTLSKHLDQYQLANASLQVPPATGAGRRRAAAVDAAPTAKRTRATAEPASVEEHWRAGTLSKLTVPMLKQFLESIGVEHPRMTKPQLIGLVVEHFER</sequence>
<evidence type="ECO:0000256" key="9">
    <source>
        <dbReference type="ARBA" id="ARBA00023204"/>
    </source>
</evidence>
<evidence type="ECO:0000256" key="6">
    <source>
        <dbReference type="ARBA" id="ARBA00022840"/>
    </source>
</evidence>
<keyword evidence="6" id="KW-0067">ATP-binding</keyword>
<evidence type="ECO:0000256" key="8">
    <source>
        <dbReference type="ARBA" id="ARBA00023172"/>
    </source>
</evidence>
<keyword evidence="5" id="KW-0347">Helicase</keyword>
<evidence type="ECO:0000256" key="10">
    <source>
        <dbReference type="ARBA" id="ARBA00023242"/>
    </source>
</evidence>
<evidence type="ECO:0000256" key="1">
    <source>
        <dbReference type="ARBA" id="ARBA00004123"/>
    </source>
</evidence>
<keyword evidence="7" id="KW-0238">DNA-binding</keyword>
<dbReference type="InterPro" id="IPR006164">
    <property type="entry name" value="DNA_bd_Ku70/Ku80"/>
</dbReference>
<feature type="domain" description="Ku70/Ku80 C-terminal arm" evidence="13">
    <location>
        <begin position="643"/>
        <end position="733"/>
    </location>
</feature>
<dbReference type="GO" id="GO:0043564">
    <property type="term" value="C:Ku70:Ku80 complex"/>
    <property type="evidence" value="ECO:0007669"/>
    <property type="project" value="TreeGrafter"/>
</dbReference>
<evidence type="ECO:0000256" key="7">
    <source>
        <dbReference type="ARBA" id="ARBA00023125"/>
    </source>
</evidence>
<evidence type="ECO:0000256" key="3">
    <source>
        <dbReference type="ARBA" id="ARBA00022763"/>
    </source>
</evidence>
<dbReference type="InterPro" id="IPR005161">
    <property type="entry name" value="Ku_N"/>
</dbReference>
<dbReference type="Pfam" id="PF03731">
    <property type="entry name" value="Ku_N"/>
    <property type="match status" value="1"/>
</dbReference>
<dbReference type="PANTHER" id="PTHR12604">
    <property type="entry name" value="KU AUTOANTIGEN DNA HELICASE"/>
    <property type="match status" value="1"/>
</dbReference>
<dbReference type="GeneID" id="20527639"/>
<feature type="compositionally biased region" description="Low complexity" evidence="11">
    <location>
        <begin position="724"/>
        <end position="741"/>
    </location>
</feature>
<evidence type="ECO:0000313" key="15">
    <source>
        <dbReference type="EMBL" id="KCV70569.1"/>
    </source>
</evidence>
<dbReference type="Pfam" id="PF03730">
    <property type="entry name" value="Ku_C"/>
    <property type="match status" value="1"/>
</dbReference>
<feature type="domain" description="Ku" evidence="12">
    <location>
        <begin position="517"/>
        <end position="620"/>
    </location>
</feature>
<keyword evidence="16" id="KW-1185">Reference proteome</keyword>
<dbReference type="GO" id="GO:0003678">
    <property type="term" value="F:DNA helicase activity"/>
    <property type="evidence" value="ECO:0007669"/>
    <property type="project" value="InterPro"/>
</dbReference>
<evidence type="ECO:0000256" key="2">
    <source>
        <dbReference type="ARBA" id="ARBA00022741"/>
    </source>
</evidence>
<evidence type="ECO:0000256" key="5">
    <source>
        <dbReference type="ARBA" id="ARBA00022806"/>
    </source>
</evidence>
<dbReference type="AlphaFoldDB" id="A0A058Z8F1"/>
<comment type="subcellular location">
    <subcellularLocation>
        <location evidence="1">Nucleus</location>
    </subcellularLocation>
</comment>
<keyword evidence="2" id="KW-0547">Nucleotide-binding</keyword>
<dbReference type="OrthoDB" id="3249161at2759"/>
<dbReference type="GO" id="GO:0016787">
    <property type="term" value="F:hydrolase activity"/>
    <property type="evidence" value="ECO:0007669"/>
    <property type="project" value="UniProtKB-KW"/>
</dbReference>
<dbReference type="RefSeq" id="XP_009495085.1">
    <property type="nucleotide sequence ID" value="XM_009496810.1"/>
</dbReference>
<dbReference type="GO" id="GO:0042162">
    <property type="term" value="F:telomeric DNA binding"/>
    <property type="evidence" value="ECO:0007669"/>
    <property type="project" value="TreeGrafter"/>
</dbReference>
<keyword evidence="9" id="KW-0234">DNA repair</keyword>
<dbReference type="GO" id="GO:0005524">
    <property type="term" value="F:ATP binding"/>
    <property type="evidence" value="ECO:0007669"/>
    <property type="project" value="UniProtKB-KW"/>
</dbReference>
<dbReference type="GO" id="GO:0006310">
    <property type="term" value="P:DNA recombination"/>
    <property type="evidence" value="ECO:0007669"/>
    <property type="project" value="UniProtKB-KW"/>
</dbReference>
<name>A0A058Z8F1_FONAL</name>
<dbReference type="STRING" id="691883.A0A058Z8F1"/>